<organism evidence="3 4">
    <name type="scientific">Pedobacter metabolipauper</name>
    <dbReference type="NCBI Taxonomy" id="425513"/>
    <lineage>
        <taxon>Bacteria</taxon>
        <taxon>Pseudomonadati</taxon>
        <taxon>Bacteroidota</taxon>
        <taxon>Sphingobacteriia</taxon>
        <taxon>Sphingobacteriales</taxon>
        <taxon>Sphingobacteriaceae</taxon>
        <taxon>Pedobacter</taxon>
    </lineage>
</organism>
<accession>A0A4R6STD3</accession>
<gene>
    <name evidence="3" type="ORF">ATK78_3803</name>
</gene>
<dbReference type="Gene3D" id="2.60.450.10">
    <property type="entry name" value="Lipopolysaccharide (LPS) transport protein A like domain"/>
    <property type="match status" value="3"/>
</dbReference>
<comment type="caution">
    <text evidence="3">The sequence shown here is derived from an EMBL/GenBank/DDBJ whole genome shotgun (WGS) entry which is preliminary data.</text>
</comment>
<feature type="compositionally biased region" description="Basic and acidic residues" evidence="1">
    <location>
        <begin position="367"/>
        <end position="376"/>
    </location>
</feature>
<dbReference type="AlphaFoldDB" id="A0A4R6STD3"/>
<dbReference type="RefSeq" id="WP_133577615.1">
    <property type="nucleotide sequence ID" value="NZ_SNYC01000006.1"/>
</dbReference>
<dbReference type="Pfam" id="PF13100">
    <property type="entry name" value="OstA_2"/>
    <property type="match status" value="1"/>
</dbReference>
<proteinExistence type="predicted"/>
<feature type="region of interest" description="Disordered" evidence="1">
    <location>
        <begin position="725"/>
        <end position="757"/>
    </location>
</feature>
<evidence type="ECO:0000313" key="3">
    <source>
        <dbReference type="EMBL" id="TDQ07675.1"/>
    </source>
</evidence>
<dbReference type="Proteomes" id="UP000295620">
    <property type="component" value="Unassembled WGS sequence"/>
</dbReference>
<name>A0A4R6STD3_9SPHI</name>
<dbReference type="OrthoDB" id="9805931at2"/>
<protein>
    <submittedName>
        <fullName evidence="3">OstA-like protein</fullName>
    </submittedName>
</protein>
<dbReference type="EMBL" id="SNYC01000006">
    <property type="protein sequence ID" value="TDQ07675.1"/>
    <property type="molecule type" value="Genomic_DNA"/>
</dbReference>
<dbReference type="InterPro" id="IPR005653">
    <property type="entry name" value="OstA-like_N"/>
</dbReference>
<reference evidence="3 4" key="1">
    <citation type="submission" date="2019-03" db="EMBL/GenBank/DDBJ databases">
        <title>Genomic Encyclopedia of Archaeal and Bacterial Type Strains, Phase II (KMG-II): from individual species to whole genera.</title>
        <authorList>
            <person name="Goeker M."/>
        </authorList>
    </citation>
    <scope>NUCLEOTIDE SEQUENCE [LARGE SCALE GENOMIC DNA]</scope>
    <source>
        <strain evidence="3 4">DSM 19035</strain>
    </source>
</reference>
<feature type="domain" description="Organic solvent tolerance-like N-terminal" evidence="2">
    <location>
        <begin position="37"/>
        <end position="174"/>
    </location>
</feature>
<evidence type="ECO:0000256" key="1">
    <source>
        <dbReference type="SAM" id="MobiDB-lite"/>
    </source>
</evidence>
<evidence type="ECO:0000313" key="4">
    <source>
        <dbReference type="Proteomes" id="UP000295620"/>
    </source>
</evidence>
<keyword evidence="4" id="KW-1185">Reference proteome</keyword>
<feature type="region of interest" description="Disordered" evidence="1">
    <location>
        <begin position="332"/>
        <end position="376"/>
    </location>
</feature>
<sequence>MQKIRFFLILFVLPISLLAQQRTKIFLQSSTRGTTVKDISYLRNPVFQHAGAVLSCDSAVYYEKQNVFEAFDNVHIVQGDTINIYSTRLTYNGNTKIAHLTDNVRMIDKESILTTNILDYNMGIKVGTYVQGGKIVNKDVTLTSKNGYYFSNTRDAYFRYNVVVVTPQSTIKSDSLVYNTLTNWAFFHGPTNISGKGDNLYTEDGAYNTKTEYAYFGKKNLYTNGSKSLKGDSLYYDGIAGYGKAIRNIVFKDTSDKTILYGQKGMYYKIDERAVVTKNAYVGQGTKDSIKINNKLQPDTIWIGADTLVTQMVLQKTLKLIEFPILKKDNELGEEEGPEEPKIGAKPRAAARKPEPVASSAAPKKLSKQEKKEAAKLKDSVSTDSIGIKKPDIVSIKDSIKLKIPDSTLKKANLATIKDSIKVKIPDSVLKKANLGMIKDSLKVKIPDSTLKKVDSLAKKTDSLIKKTIDPQKAKAVVSAKAKDAAAAISKPGAVKDLLKKPGLNDSLPVNPLDTIKARSIKAFHNVRVYKSNMQAVADSLFYTSADSTLRWYGSPIIWSQGSQQTGDTIHLRLKNNKLNTLQVLKNGFLVNVNADSAKFNQVKGKLITAFFNDKGELMTMFVDGNAESVYNNRREKDSVYIEMSQTVSSRIKVLFKNKEIHTILNIKDTEGIKVPIAELKADVILTGFIWKPELRPLSKKEVINGKAKPKGKAATAVKKIISPTKSALTPGKKATEAPAAPSNRKTAAKPGLSRRQ</sequence>
<evidence type="ECO:0000259" key="2">
    <source>
        <dbReference type="Pfam" id="PF13100"/>
    </source>
</evidence>